<evidence type="ECO:0000313" key="7">
    <source>
        <dbReference type="EMBL" id="CCB61427.1"/>
    </source>
</evidence>
<dbReference type="InParanoid" id="F6I3A9"/>
<dbReference type="SUPFAM" id="SSF81665">
    <property type="entry name" value="Calcium ATPase, transmembrane domain M"/>
    <property type="match status" value="1"/>
</dbReference>
<dbReference type="PRINTS" id="PR00120">
    <property type="entry name" value="HATPASE"/>
</dbReference>
<keyword evidence="5 6" id="KW-0472">Membrane</keyword>
<dbReference type="PANTHER" id="PTHR42861">
    <property type="entry name" value="CALCIUM-TRANSPORTING ATPASE"/>
    <property type="match status" value="1"/>
</dbReference>
<dbReference type="GO" id="GO:0016887">
    <property type="term" value="F:ATP hydrolysis activity"/>
    <property type="evidence" value="ECO:0007669"/>
    <property type="project" value="InterPro"/>
</dbReference>
<evidence type="ECO:0000256" key="4">
    <source>
        <dbReference type="ARBA" id="ARBA00022989"/>
    </source>
</evidence>
<dbReference type="Proteomes" id="UP000009183">
    <property type="component" value="Chromosome 15"/>
</dbReference>
<dbReference type="STRING" id="29760.F6I3A9"/>
<keyword evidence="3" id="KW-0460">Magnesium</keyword>
<keyword evidence="2 6" id="KW-0812">Transmembrane</keyword>
<proteinExistence type="predicted"/>
<dbReference type="InterPro" id="IPR023214">
    <property type="entry name" value="HAD_sf"/>
</dbReference>
<evidence type="ECO:0000256" key="6">
    <source>
        <dbReference type="SAM" id="Phobius"/>
    </source>
</evidence>
<dbReference type="Gene3D" id="1.20.1110.10">
    <property type="entry name" value="Calcium-transporting ATPase, transmembrane domain"/>
    <property type="match status" value="1"/>
</dbReference>
<evidence type="ECO:0000256" key="1">
    <source>
        <dbReference type="ARBA" id="ARBA00004370"/>
    </source>
</evidence>
<dbReference type="eggNOG" id="KOG0205">
    <property type="taxonomic scope" value="Eukaryota"/>
</dbReference>
<dbReference type="FunFam" id="3.40.50.1000:FF:000268">
    <property type="entry name" value="ATPase 4 plasma membrane-type"/>
    <property type="match status" value="1"/>
</dbReference>
<dbReference type="GO" id="GO:0005524">
    <property type="term" value="F:ATP binding"/>
    <property type="evidence" value="ECO:0007669"/>
    <property type="project" value="InterPro"/>
</dbReference>
<dbReference type="EMBL" id="FN596739">
    <property type="protein sequence ID" value="CCB61427.1"/>
    <property type="molecule type" value="Genomic_DNA"/>
</dbReference>
<evidence type="ECO:0000256" key="5">
    <source>
        <dbReference type="ARBA" id="ARBA00023136"/>
    </source>
</evidence>
<comment type="subcellular location">
    <subcellularLocation>
        <location evidence="1">Membrane</location>
    </subcellularLocation>
</comment>
<evidence type="ECO:0000313" key="8">
    <source>
        <dbReference type="Proteomes" id="UP000009183"/>
    </source>
</evidence>
<sequence length="321" mass="35110">MTLNLEVCVKTITGDRLVIPKEIGRRLGMGTNMYPSSSLLGREKDESEVLPVDELIEKADGFVGVFPKHKYETVRILQEKTHVCGMTKDGMNNAPALKKADIGIAVVDATNATRSAIDVVLTEPSLSVIISVVLTKLYNICVSITIRIVLGFVLLALIWEYDFPPFRVLIIAILNDGTIMTISKYWVKPSPKPDSWKLNEIFATGVVIGTYLVSVTILFYWAIDDLLPCDTLKSTEEISSAIYLQILVLLQLVALAGEELWGSGSGYDDANGNSGYGNASWKYDPSHASRNYGVQTNGPHGGQVGYGGDALRWLVHAKKSV</sequence>
<dbReference type="PRINTS" id="PR00119">
    <property type="entry name" value="CATATPASE"/>
</dbReference>
<dbReference type="Gene3D" id="3.40.50.1000">
    <property type="entry name" value="HAD superfamily/HAD-like"/>
    <property type="match status" value="1"/>
</dbReference>
<protein>
    <submittedName>
        <fullName evidence="7">Uncharacterized protein</fullName>
    </submittedName>
</protein>
<dbReference type="InterPro" id="IPR023298">
    <property type="entry name" value="ATPase_P-typ_TM_dom_sf"/>
</dbReference>
<organism evidence="7 8">
    <name type="scientific">Vitis vinifera</name>
    <name type="common">Grape</name>
    <dbReference type="NCBI Taxonomy" id="29760"/>
    <lineage>
        <taxon>Eukaryota</taxon>
        <taxon>Viridiplantae</taxon>
        <taxon>Streptophyta</taxon>
        <taxon>Embryophyta</taxon>
        <taxon>Tracheophyta</taxon>
        <taxon>Spermatophyta</taxon>
        <taxon>Magnoliopsida</taxon>
        <taxon>eudicotyledons</taxon>
        <taxon>Gunneridae</taxon>
        <taxon>Pentapetalae</taxon>
        <taxon>rosids</taxon>
        <taxon>Vitales</taxon>
        <taxon>Vitaceae</taxon>
        <taxon>Viteae</taxon>
        <taxon>Vitis</taxon>
    </lineage>
</organism>
<feature type="transmembrane region" description="Helical" evidence="6">
    <location>
        <begin position="199"/>
        <end position="223"/>
    </location>
</feature>
<gene>
    <name evidence="7" type="ordered locus">VIT_15s0048g00140</name>
</gene>
<keyword evidence="8" id="KW-1185">Reference proteome</keyword>
<evidence type="ECO:0000256" key="3">
    <source>
        <dbReference type="ARBA" id="ARBA00022842"/>
    </source>
</evidence>
<keyword evidence="4 6" id="KW-1133">Transmembrane helix</keyword>
<evidence type="ECO:0000256" key="2">
    <source>
        <dbReference type="ARBA" id="ARBA00022692"/>
    </source>
</evidence>
<dbReference type="AlphaFoldDB" id="F6I3A9"/>
<dbReference type="GO" id="GO:0016020">
    <property type="term" value="C:membrane"/>
    <property type="evidence" value="ECO:0007669"/>
    <property type="project" value="UniProtKB-SubCell"/>
</dbReference>
<reference evidence="8" key="1">
    <citation type="journal article" date="2007" name="Nature">
        <title>The grapevine genome sequence suggests ancestral hexaploidization in major angiosperm phyla.</title>
        <authorList>
            <consortium name="The French-Italian Public Consortium for Grapevine Genome Characterization."/>
            <person name="Jaillon O."/>
            <person name="Aury J.-M."/>
            <person name="Noel B."/>
            <person name="Policriti A."/>
            <person name="Clepet C."/>
            <person name="Casagrande A."/>
            <person name="Choisne N."/>
            <person name="Aubourg S."/>
            <person name="Vitulo N."/>
            <person name="Jubin C."/>
            <person name="Vezzi A."/>
            <person name="Legeai F."/>
            <person name="Hugueney P."/>
            <person name="Dasilva C."/>
            <person name="Horner D."/>
            <person name="Mica E."/>
            <person name="Jublot D."/>
            <person name="Poulain J."/>
            <person name="Bruyere C."/>
            <person name="Billault A."/>
            <person name="Segurens B."/>
            <person name="Gouyvenoux M."/>
            <person name="Ugarte E."/>
            <person name="Cattonaro F."/>
            <person name="Anthouard V."/>
            <person name="Vico V."/>
            <person name="Del Fabbro C."/>
            <person name="Alaux M."/>
            <person name="Di Gaspero G."/>
            <person name="Dumas V."/>
            <person name="Felice N."/>
            <person name="Paillard S."/>
            <person name="Juman I."/>
            <person name="Moroldo M."/>
            <person name="Scalabrin S."/>
            <person name="Canaguier A."/>
            <person name="Le Clainche I."/>
            <person name="Malacrida G."/>
            <person name="Durand E."/>
            <person name="Pesole G."/>
            <person name="Laucou V."/>
            <person name="Chatelet P."/>
            <person name="Merdinoglu D."/>
            <person name="Delledonne M."/>
            <person name="Pezzotti M."/>
            <person name="Lecharny A."/>
            <person name="Scarpelli C."/>
            <person name="Artiguenave F."/>
            <person name="Pe M.E."/>
            <person name="Valle G."/>
            <person name="Morgante M."/>
            <person name="Caboche M."/>
            <person name="Adam-Blondon A.-F."/>
            <person name="Weissenbach J."/>
            <person name="Quetier F."/>
            <person name="Wincker P."/>
        </authorList>
    </citation>
    <scope>NUCLEOTIDE SEQUENCE [LARGE SCALE GENOMIC DNA]</scope>
    <source>
        <strain evidence="8">cv. Pinot noir / PN40024</strain>
    </source>
</reference>
<dbReference type="InterPro" id="IPR001757">
    <property type="entry name" value="P_typ_ATPase"/>
</dbReference>
<feature type="transmembrane region" description="Helical" evidence="6">
    <location>
        <begin position="137"/>
        <end position="159"/>
    </location>
</feature>
<dbReference type="InterPro" id="IPR036412">
    <property type="entry name" value="HAD-like_sf"/>
</dbReference>
<dbReference type="HOGENOM" id="CLU_002360_6_1_1"/>
<name>F6I3A9_VITVI</name>
<dbReference type="SUPFAM" id="SSF56784">
    <property type="entry name" value="HAD-like"/>
    <property type="match status" value="1"/>
</dbReference>
<accession>F6I3A9</accession>
<dbReference type="PaxDb" id="29760-VIT_15s0048g00140.t01"/>